<evidence type="ECO:0000313" key="6">
    <source>
        <dbReference type="EMBL" id="GMA41712.1"/>
    </source>
</evidence>
<feature type="domain" description="Periplasmic binding protein" evidence="5">
    <location>
        <begin position="65"/>
        <end position="317"/>
    </location>
</feature>
<dbReference type="Proteomes" id="UP001157126">
    <property type="component" value="Unassembled WGS sequence"/>
</dbReference>
<evidence type="ECO:0000259" key="5">
    <source>
        <dbReference type="Pfam" id="PF13407"/>
    </source>
</evidence>
<dbReference type="Pfam" id="PF13407">
    <property type="entry name" value="Peripla_BP_4"/>
    <property type="match status" value="1"/>
</dbReference>
<protein>
    <submittedName>
        <fullName evidence="6">Sugar ABC transporter substrate-binding protein</fullName>
    </submittedName>
</protein>
<keyword evidence="7" id="KW-1185">Reference proteome</keyword>
<evidence type="ECO:0000256" key="4">
    <source>
        <dbReference type="SAM" id="SignalP"/>
    </source>
</evidence>
<dbReference type="CDD" id="cd06301">
    <property type="entry name" value="PBP1_rhizopine_binding-like"/>
    <property type="match status" value="1"/>
</dbReference>
<comment type="caution">
    <text evidence="6">The sequence shown here is derived from an EMBL/GenBank/DDBJ whole genome shotgun (WGS) entry which is preliminary data.</text>
</comment>
<feature type="signal peptide" evidence="4">
    <location>
        <begin position="1"/>
        <end position="23"/>
    </location>
</feature>
<dbReference type="Gene3D" id="3.40.50.2300">
    <property type="match status" value="2"/>
</dbReference>
<evidence type="ECO:0000313" key="7">
    <source>
        <dbReference type="Proteomes" id="UP001157126"/>
    </source>
</evidence>
<dbReference type="EMBL" id="BSUO01000001">
    <property type="protein sequence ID" value="GMA41712.1"/>
    <property type="molecule type" value="Genomic_DNA"/>
</dbReference>
<evidence type="ECO:0000256" key="2">
    <source>
        <dbReference type="ARBA" id="ARBA00007639"/>
    </source>
</evidence>
<comment type="subcellular location">
    <subcellularLocation>
        <location evidence="1">Cell envelope</location>
    </subcellularLocation>
</comment>
<comment type="similarity">
    <text evidence="2">Belongs to the bacterial solute-binding protein 2 family.</text>
</comment>
<dbReference type="InterPro" id="IPR025997">
    <property type="entry name" value="SBP_2_dom"/>
</dbReference>
<reference evidence="7" key="1">
    <citation type="journal article" date="2019" name="Int. J. Syst. Evol. Microbiol.">
        <title>The Global Catalogue of Microorganisms (GCM) 10K type strain sequencing project: providing services to taxonomists for standard genome sequencing and annotation.</title>
        <authorList>
            <consortium name="The Broad Institute Genomics Platform"/>
            <consortium name="The Broad Institute Genome Sequencing Center for Infectious Disease"/>
            <person name="Wu L."/>
            <person name="Ma J."/>
        </authorList>
    </citation>
    <scope>NUCLEOTIDE SEQUENCE [LARGE SCALE GENOMIC DNA]</scope>
    <source>
        <strain evidence="7">NBRC 113072</strain>
    </source>
</reference>
<dbReference type="PANTHER" id="PTHR46847">
    <property type="entry name" value="D-ALLOSE-BINDING PERIPLASMIC PROTEIN-RELATED"/>
    <property type="match status" value="1"/>
</dbReference>
<dbReference type="SUPFAM" id="SSF53822">
    <property type="entry name" value="Periplasmic binding protein-like I"/>
    <property type="match status" value="1"/>
</dbReference>
<name>A0ABQ6IUZ3_9MICO</name>
<dbReference type="PROSITE" id="PS51257">
    <property type="entry name" value="PROKAR_LIPOPROTEIN"/>
    <property type="match status" value="1"/>
</dbReference>
<dbReference type="PANTHER" id="PTHR46847:SF1">
    <property type="entry name" value="D-ALLOSE-BINDING PERIPLASMIC PROTEIN-RELATED"/>
    <property type="match status" value="1"/>
</dbReference>
<evidence type="ECO:0000256" key="1">
    <source>
        <dbReference type="ARBA" id="ARBA00004196"/>
    </source>
</evidence>
<proteinExistence type="inferred from homology"/>
<gene>
    <name evidence="6" type="ORF">GCM10025883_37570</name>
</gene>
<dbReference type="InterPro" id="IPR028082">
    <property type="entry name" value="Peripla_BP_I"/>
</dbReference>
<accession>A0ABQ6IUZ3</accession>
<feature type="chain" id="PRO_5046381053" evidence="4">
    <location>
        <begin position="24"/>
        <end position="342"/>
    </location>
</feature>
<dbReference type="RefSeq" id="WP_284305236.1">
    <property type="nucleotide sequence ID" value="NZ_BSUO01000001.1"/>
</dbReference>
<keyword evidence="3 4" id="KW-0732">Signal</keyword>
<evidence type="ECO:0000256" key="3">
    <source>
        <dbReference type="ARBA" id="ARBA00022729"/>
    </source>
</evidence>
<organism evidence="6 7">
    <name type="scientific">Mobilicoccus caccae</name>
    <dbReference type="NCBI Taxonomy" id="1859295"/>
    <lineage>
        <taxon>Bacteria</taxon>
        <taxon>Bacillati</taxon>
        <taxon>Actinomycetota</taxon>
        <taxon>Actinomycetes</taxon>
        <taxon>Micrococcales</taxon>
        <taxon>Dermatophilaceae</taxon>
        <taxon>Mobilicoccus</taxon>
    </lineage>
</organism>
<sequence>MKHGLKLASVALVVALAGCGTTATPPAAPGGGGGTGGAAEPAAGATVTYAPEEVVKPKDGKNLRIGVAFPVLDQFLQNVADGMQARAKEAGVTLTIVSAQEKTDVQLGQVENFISQGVDGIIILPQDTDAAQPMTDAVTAAKIPLVYVNRRPATLDPSVPYVGSDSKVAGQLQMEALAEQLGNKGNIAILQGDPSQEAAQMRTQGCKDVIAQHPEMKVIREQAGNWYRDKGLSITENWIQSGDQIDAICSNNDEMALGALEALRAAGKLDAVKVGGVDATKDALASMKNGQLDITVFQDAKGQGAGGVDSVIKKYNGDEVASFVNVPYELVTPENMAEYANK</sequence>